<dbReference type="AlphaFoldDB" id="A0A0H3PAF9"/>
<sequence length="57" mass="6631">MKKYTLMILLALGISGCFVNERGISNRFYDDCKEYYDGSGTYHKDCPKNWVDIKMTP</sequence>
<accession>A0A0H3PAF9</accession>
<dbReference type="PROSITE" id="PS51257">
    <property type="entry name" value="PROKAR_LIPOPROTEIN"/>
    <property type="match status" value="1"/>
</dbReference>
<proteinExistence type="predicted"/>
<dbReference type="KEGG" id="cjj:CJJ81176_0997"/>
<evidence type="ECO:0000313" key="2">
    <source>
        <dbReference type="Proteomes" id="UP000000646"/>
    </source>
</evidence>
<reference evidence="2" key="1">
    <citation type="submission" date="2006-12" db="EMBL/GenBank/DDBJ databases">
        <authorList>
            <person name="Fouts D.E."/>
            <person name="Nelson K.E."/>
            <person name="Sebastian Y."/>
        </authorList>
    </citation>
    <scope>NUCLEOTIDE SEQUENCE [LARGE SCALE GENOMIC DNA]</scope>
    <source>
        <strain evidence="2">81-176</strain>
    </source>
</reference>
<organism evidence="1 2">
    <name type="scientific">Campylobacter jejuni subsp. jejuni serotype O:23/36 (strain 81-176)</name>
    <dbReference type="NCBI Taxonomy" id="354242"/>
    <lineage>
        <taxon>Bacteria</taxon>
        <taxon>Pseudomonadati</taxon>
        <taxon>Campylobacterota</taxon>
        <taxon>Epsilonproteobacteria</taxon>
        <taxon>Campylobacterales</taxon>
        <taxon>Campylobacteraceae</taxon>
        <taxon>Campylobacter</taxon>
    </lineage>
</organism>
<dbReference type="RefSeq" id="WP_002855981.1">
    <property type="nucleotide sequence ID" value="NC_008787.1"/>
</dbReference>
<gene>
    <name evidence="1" type="ordered locus">CJJ81176_0997</name>
</gene>
<dbReference type="Proteomes" id="UP000000646">
    <property type="component" value="Chromosome"/>
</dbReference>
<dbReference type="eggNOG" id="ENOG5030SSE">
    <property type="taxonomic scope" value="Bacteria"/>
</dbReference>
<dbReference type="EMBL" id="CP000538">
    <property type="protein sequence ID" value="EAQ72124.1"/>
    <property type="molecule type" value="Genomic_DNA"/>
</dbReference>
<keyword evidence="1" id="KW-0449">Lipoprotein</keyword>
<name>A0A0H3PAF9_CAMJJ</name>
<protein>
    <submittedName>
        <fullName evidence="1">Lipoprotein, putative</fullName>
    </submittedName>
</protein>
<evidence type="ECO:0000313" key="1">
    <source>
        <dbReference type="EMBL" id="EAQ72124.1"/>
    </source>
</evidence>
<dbReference type="HOGENOM" id="CLU_2987983_0_0_7"/>